<name>A0A1N7G808_9EURY</name>
<dbReference type="Pfam" id="PF24422">
    <property type="entry name" value="DUF7552"/>
    <property type="match status" value="1"/>
</dbReference>
<reference evidence="3" key="1">
    <citation type="submission" date="2017-01" db="EMBL/GenBank/DDBJ databases">
        <authorList>
            <person name="Varghese N."/>
            <person name="Submissions S."/>
        </authorList>
    </citation>
    <scope>NUCLEOTIDE SEQUENCE [LARGE SCALE GENOMIC DNA]</scope>
    <source>
        <strain evidence="3">type strain: HArc-</strain>
    </source>
</reference>
<accession>A0A1N7G808</accession>
<sequence>MMGETLGDIRHDIESLASDAGTYYLICGRTGERPVPAAGLYFESRSTARAATHATEQYRAVLRQYDPQVPYYDMIICETSTEHVAPTTTGR</sequence>
<dbReference type="InterPro" id="IPR055974">
    <property type="entry name" value="DUF7552"/>
</dbReference>
<dbReference type="AlphaFoldDB" id="A0A1N7G808"/>
<dbReference type="STRING" id="308853.SAMN05421752_11082"/>
<evidence type="ECO:0000313" key="2">
    <source>
        <dbReference type="EMBL" id="SIS08644.1"/>
    </source>
</evidence>
<keyword evidence="3" id="KW-1185">Reference proteome</keyword>
<evidence type="ECO:0000259" key="1">
    <source>
        <dbReference type="Pfam" id="PF24422"/>
    </source>
</evidence>
<dbReference type="EMBL" id="FTNR01000010">
    <property type="protein sequence ID" value="SIS08644.1"/>
    <property type="molecule type" value="Genomic_DNA"/>
</dbReference>
<gene>
    <name evidence="2" type="ORF">SAMN05421752_11082</name>
</gene>
<evidence type="ECO:0000313" key="3">
    <source>
        <dbReference type="Proteomes" id="UP000185936"/>
    </source>
</evidence>
<proteinExistence type="predicted"/>
<organism evidence="2 3">
    <name type="scientific">Natronorubrum thiooxidans</name>
    <dbReference type="NCBI Taxonomy" id="308853"/>
    <lineage>
        <taxon>Archaea</taxon>
        <taxon>Methanobacteriati</taxon>
        <taxon>Methanobacteriota</taxon>
        <taxon>Stenosarchaea group</taxon>
        <taxon>Halobacteria</taxon>
        <taxon>Halobacteriales</taxon>
        <taxon>Natrialbaceae</taxon>
        <taxon>Natronorubrum</taxon>
    </lineage>
</organism>
<dbReference type="Proteomes" id="UP000185936">
    <property type="component" value="Unassembled WGS sequence"/>
</dbReference>
<feature type="domain" description="DUF7552" evidence="1">
    <location>
        <begin position="5"/>
        <end position="79"/>
    </location>
</feature>
<protein>
    <recommendedName>
        <fullName evidence="1">DUF7552 domain-containing protein</fullName>
    </recommendedName>
</protein>